<dbReference type="EMBL" id="JMCB01000004">
    <property type="protein sequence ID" value="KFE69640.1"/>
    <property type="molecule type" value="Genomic_DNA"/>
</dbReference>
<reference evidence="1 2" key="1">
    <citation type="submission" date="2014-04" db="EMBL/GenBank/DDBJ databases">
        <title>Genome assembly of Hyalangium minutum DSM 14724.</title>
        <authorList>
            <person name="Sharma G."/>
            <person name="Subramanian S."/>
        </authorList>
    </citation>
    <scope>NUCLEOTIDE SEQUENCE [LARGE SCALE GENOMIC DNA]</scope>
    <source>
        <strain evidence="1 2">DSM 14724</strain>
    </source>
</reference>
<dbReference type="AlphaFoldDB" id="A0A085WPM7"/>
<evidence type="ECO:0000313" key="2">
    <source>
        <dbReference type="Proteomes" id="UP000028725"/>
    </source>
</evidence>
<evidence type="ECO:0000313" key="1">
    <source>
        <dbReference type="EMBL" id="KFE69640.1"/>
    </source>
</evidence>
<comment type="caution">
    <text evidence="1">The sequence shown here is derived from an EMBL/GenBank/DDBJ whole genome shotgun (WGS) entry which is preliminary data.</text>
</comment>
<organism evidence="1 2">
    <name type="scientific">Hyalangium minutum</name>
    <dbReference type="NCBI Taxonomy" id="394096"/>
    <lineage>
        <taxon>Bacteria</taxon>
        <taxon>Pseudomonadati</taxon>
        <taxon>Myxococcota</taxon>
        <taxon>Myxococcia</taxon>
        <taxon>Myxococcales</taxon>
        <taxon>Cystobacterineae</taxon>
        <taxon>Archangiaceae</taxon>
        <taxon>Hyalangium</taxon>
    </lineage>
</organism>
<gene>
    <name evidence="1" type="ORF">DB31_6615</name>
</gene>
<keyword evidence="2" id="KW-1185">Reference proteome</keyword>
<proteinExistence type="predicted"/>
<accession>A0A085WPM7</accession>
<protein>
    <submittedName>
        <fullName evidence="1">Uncharacterized protein</fullName>
    </submittedName>
</protein>
<dbReference type="Proteomes" id="UP000028725">
    <property type="component" value="Unassembled WGS sequence"/>
</dbReference>
<sequence>MTLSEAKRAGIVMYGDASFSIDAYEVARFQGFAHFVAALIVHETRGVHDLRDVELDPFEPERIRMDSHSLGVGDSAASRVAERGAHVAQLKFCGATPSR</sequence>
<name>A0A085WPM7_9BACT</name>